<dbReference type="Pfam" id="PF08281">
    <property type="entry name" value="Sigma70_r4_2"/>
    <property type="match status" value="1"/>
</dbReference>
<feature type="compositionally biased region" description="Low complexity" evidence="6">
    <location>
        <begin position="14"/>
        <end position="28"/>
    </location>
</feature>
<dbReference type="InterPro" id="IPR007627">
    <property type="entry name" value="RNA_pol_sigma70_r2"/>
</dbReference>
<evidence type="ECO:0000313" key="9">
    <source>
        <dbReference type="EMBL" id="RRQ86080.1"/>
    </source>
</evidence>
<comment type="similarity">
    <text evidence="1">Belongs to the sigma-70 factor family. ECF subfamily.</text>
</comment>
<gene>
    <name evidence="9" type="ORF">CQW44_14125</name>
</gene>
<dbReference type="InterPro" id="IPR013324">
    <property type="entry name" value="RNA_pol_sigma_r3/r4-like"/>
</dbReference>
<name>A0A426S7P3_9ACTN</name>
<dbReference type="CDD" id="cd06171">
    <property type="entry name" value="Sigma70_r4"/>
    <property type="match status" value="1"/>
</dbReference>
<dbReference type="Proteomes" id="UP000276379">
    <property type="component" value="Unassembled WGS sequence"/>
</dbReference>
<keyword evidence="2" id="KW-0805">Transcription regulation</keyword>
<feature type="region of interest" description="Disordered" evidence="6">
    <location>
        <begin position="1"/>
        <end position="67"/>
    </location>
</feature>
<keyword evidence="10" id="KW-1185">Reference proteome</keyword>
<dbReference type="GO" id="GO:0006352">
    <property type="term" value="P:DNA-templated transcription initiation"/>
    <property type="evidence" value="ECO:0007669"/>
    <property type="project" value="InterPro"/>
</dbReference>
<reference evidence="9 10" key="1">
    <citation type="submission" date="2017-10" db="EMBL/GenBank/DDBJ databases">
        <title>Draft genome of actinobacteria isolated from guarana (Paullinia cupana (Mart.) Ducke.</title>
        <authorList>
            <person name="Siqueira K.A."/>
            <person name="Liotti R.G."/>
            <person name="Mendes T.A."/>
            <person name="Soares M.A."/>
        </authorList>
    </citation>
    <scope>NUCLEOTIDE SEQUENCE [LARGE SCALE GENOMIC DNA]</scope>
    <source>
        <strain evidence="9 10">199</strain>
    </source>
</reference>
<dbReference type="NCBIfam" id="TIGR02937">
    <property type="entry name" value="sigma70-ECF"/>
    <property type="match status" value="1"/>
</dbReference>
<feature type="domain" description="RNA polymerase sigma-70 region 2" evidence="7">
    <location>
        <begin position="84"/>
        <end position="140"/>
    </location>
</feature>
<evidence type="ECO:0000259" key="7">
    <source>
        <dbReference type="Pfam" id="PF04542"/>
    </source>
</evidence>
<feature type="compositionally biased region" description="Basic residues" evidence="6">
    <location>
        <begin position="1"/>
        <end position="10"/>
    </location>
</feature>
<dbReference type="EMBL" id="PDES01000006">
    <property type="protein sequence ID" value="RRQ86080.1"/>
    <property type="molecule type" value="Genomic_DNA"/>
</dbReference>
<accession>A0A426S7P3</accession>
<evidence type="ECO:0000256" key="6">
    <source>
        <dbReference type="SAM" id="MobiDB-lite"/>
    </source>
</evidence>
<dbReference type="SUPFAM" id="SSF88659">
    <property type="entry name" value="Sigma3 and sigma4 domains of RNA polymerase sigma factors"/>
    <property type="match status" value="1"/>
</dbReference>
<dbReference type="Gene3D" id="1.10.10.10">
    <property type="entry name" value="Winged helix-like DNA-binding domain superfamily/Winged helix DNA-binding domain"/>
    <property type="match status" value="1"/>
</dbReference>
<evidence type="ECO:0000256" key="5">
    <source>
        <dbReference type="ARBA" id="ARBA00023163"/>
    </source>
</evidence>
<evidence type="ECO:0000313" key="10">
    <source>
        <dbReference type="Proteomes" id="UP000276379"/>
    </source>
</evidence>
<keyword evidence="4" id="KW-0238">DNA-binding</keyword>
<dbReference type="InterPro" id="IPR013325">
    <property type="entry name" value="RNA_pol_sigma_r2"/>
</dbReference>
<protein>
    <submittedName>
        <fullName evidence="9">E family RNA polymerase sigma-70 factor</fullName>
    </submittedName>
</protein>
<dbReference type="PANTHER" id="PTHR43133">
    <property type="entry name" value="RNA POLYMERASE ECF-TYPE SIGMA FACTO"/>
    <property type="match status" value="1"/>
</dbReference>
<dbReference type="InterPro" id="IPR013249">
    <property type="entry name" value="RNA_pol_sigma70_r4_t2"/>
</dbReference>
<keyword evidence="3" id="KW-0731">Sigma factor</keyword>
<organism evidence="9 10">
    <name type="scientific">Streptomyces griseofuscus</name>
    <dbReference type="NCBI Taxonomy" id="146922"/>
    <lineage>
        <taxon>Bacteria</taxon>
        <taxon>Bacillati</taxon>
        <taxon>Actinomycetota</taxon>
        <taxon>Actinomycetes</taxon>
        <taxon>Kitasatosporales</taxon>
        <taxon>Streptomycetaceae</taxon>
        <taxon>Streptomyces</taxon>
    </lineage>
</organism>
<dbReference type="SUPFAM" id="SSF88946">
    <property type="entry name" value="Sigma2 domain of RNA polymerase sigma factors"/>
    <property type="match status" value="1"/>
</dbReference>
<evidence type="ECO:0000256" key="1">
    <source>
        <dbReference type="ARBA" id="ARBA00010641"/>
    </source>
</evidence>
<evidence type="ECO:0000256" key="4">
    <source>
        <dbReference type="ARBA" id="ARBA00023125"/>
    </source>
</evidence>
<comment type="caution">
    <text evidence="9">The sequence shown here is derived from an EMBL/GenBank/DDBJ whole genome shotgun (WGS) entry which is preliminary data.</text>
</comment>
<proteinExistence type="inferred from homology"/>
<evidence type="ECO:0000259" key="8">
    <source>
        <dbReference type="Pfam" id="PF08281"/>
    </source>
</evidence>
<evidence type="ECO:0000256" key="2">
    <source>
        <dbReference type="ARBA" id="ARBA00023015"/>
    </source>
</evidence>
<dbReference type="Pfam" id="PF04542">
    <property type="entry name" value="Sigma70_r2"/>
    <property type="match status" value="1"/>
</dbReference>
<dbReference type="GO" id="GO:0016987">
    <property type="term" value="F:sigma factor activity"/>
    <property type="evidence" value="ECO:0007669"/>
    <property type="project" value="UniProtKB-KW"/>
</dbReference>
<dbReference type="InterPro" id="IPR039425">
    <property type="entry name" value="RNA_pol_sigma-70-like"/>
</dbReference>
<dbReference type="InterPro" id="IPR014284">
    <property type="entry name" value="RNA_pol_sigma-70_dom"/>
</dbReference>
<dbReference type="Gene3D" id="1.10.1740.10">
    <property type="match status" value="1"/>
</dbReference>
<evidence type="ECO:0000256" key="3">
    <source>
        <dbReference type="ARBA" id="ARBA00023082"/>
    </source>
</evidence>
<dbReference type="InterPro" id="IPR036388">
    <property type="entry name" value="WH-like_DNA-bd_sf"/>
</dbReference>
<dbReference type="AlphaFoldDB" id="A0A426S7P3"/>
<sequence length="228" mass="25993">MTRPRNRGCRHFMTGTRRTPRATTADEAAITRTGSQDAGRRQPDPMPSSEPEDTAPGPGRDRDLEEGERETVLTRLFQTQYVPLLRLASSLGADDPEDIVAEAYFQLCKRWHHLQRKQAAAAYLRTTIHNLARMHHRRQHTIHHHARSTTAEMVLSAETTALQHHDHHTLHQALQQLPTRQKQALVLRHWHDLTQNEIATLLQVTVGTVKTHTHRAVNALTHTLAPLR</sequence>
<dbReference type="PANTHER" id="PTHR43133:SF50">
    <property type="entry name" value="ECF RNA POLYMERASE SIGMA FACTOR SIGM"/>
    <property type="match status" value="1"/>
</dbReference>
<dbReference type="GO" id="GO:0003677">
    <property type="term" value="F:DNA binding"/>
    <property type="evidence" value="ECO:0007669"/>
    <property type="project" value="UniProtKB-KW"/>
</dbReference>
<feature type="domain" description="RNA polymerase sigma factor 70 region 4 type 2" evidence="8">
    <location>
        <begin position="169"/>
        <end position="220"/>
    </location>
</feature>
<keyword evidence="5" id="KW-0804">Transcription</keyword>